<name>A0A1G2ICT4_9BACT</name>
<sequence length="101" mass="11563">MKMLLIQEQQVMNGFCYAFCKALLEKLEMLMEERRALDEYGSLTPIAKSVINSLDDQISFGSGSWDEVERIVVHIKEFLAIFEKKEVNCESLETLLADGQL</sequence>
<proteinExistence type="predicted"/>
<accession>A0A1G2ICT4</accession>
<protein>
    <submittedName>
        <fullName evidence="1">Uncharacterized protein</fullName>
    </submittedName>
</protein>
<reference evidence="1 2" key="1">
    <citation type="journal article" date="2016" name="Nat. Commun.">
        <title>Thousands of microbial genomes shed light on interconnected biogeochemical processes in an aquifer system.</title>
        <authorList>
            <person name="Anantharaman K."/>
            <person name="Brown C.T."/>
            <person name="Hug L.A."/>
            <person name="Sharon I."/>
            <person name="Castelle C.J."/>
            <person name="Probst A.J."/>
            <person name="Thomas B.C."/>
            <person name="Singh A."/>
            <person name="Wilkins M.J."/>
            <person name="Karaoz U."/>
            <person name="Brodie E.L."/>
            <person name="Williams K.H."/>
            <person name="Hubbard S.S."/>
            <person name="Banfield J.F."/>
        </authorList>
    </citation>
    <scope>NUCLEOTIDE SEQUENCE [LARGE SCALE GENOMIC DNA]</scope>
</reference>
<comment type="caution">
    <text evidence="1">The sequence shown here is derived from an EMBL/GenBank/DDBJ whole genome shotgun (WGS) entry which is preliminary data.</text>
</comment>
<dbReference type="Proteomes" id="UP000176774">
    <property type="component" value="Unassembled WGS sequence"/>
</dbReference>
<dbReference type="AlphaFoldDB" id="A0A1G2ICT4"/>
<organism evidence="1 2">
    <name type="scientific">Candidatus Staskawiczbacteria bacterium RIFCSPLOWO2_01_FULL_38_12b</name>
    <dbReference type="NCBI Taxonomy" id="1802214"/>
    <lineage>
        <taxon>Bacteria</taxon>
        <taxon>Candidatus Staskawicziibacteriota</taxon>
    </lineage>
</organism>
<evidence type="ECO:0000313" key="1">
    <source>
        <dbReference type="EMBL" id="OGZ72536.1"/>
    </source>
</evidence>
<dbReference type="EMBL" id="MHPA01000025">
    <property type="protein sequence ID" value="OGZ72536.1"/>
    <property type="molecule type" value="Genomic_DNA"/>
</dbReference>
<evidence type="ECO:0000313" key="2">
    <source>
        <dbReference type="Proteomes" id="UP000176774"/>
    </source>
</evidence>
<gene>
    <name evidence="1" type="ORF">A2908_01540</name>
</gene>